<dbReference type="AlphaFoldDB" id="A0A7S3MJ64"/>
<organism evidence="1">
    <name type="scientific">Favella ehrenbergii</name>
    <dbReference type="NCBI Taxonomy" id="182087"/>
    <lineage>
        <taxon>Eukaryota</taxon>
        <taxon>Sar</taxon>
        <taxon>Alveolata</taxon>
        <taxon>Ciliophora</taxon>
        <taxon>Intramacronucleata</taxon>
        <taxon>Spirotrichea</taxon>
        <taxon>Choreotrichia</taxon>
        <taxon>Tintinnida</taxon>
        <taxon>Xystonellidae</taxon>
        <taxon>Favella</taxon>
    </lineage>
</organism>
<dbReference type="EMBL" id="HBIE01000558">
    <property type="protein sequence ID" value="CAE0305214.1"/>
    <property type="molecule type" value="Transcribed_RNA"/>
</dbReference>
<protein>
    <submittedName>
        <fullName evidence="1">Uncharacterized protein</fullName>
    </submittedName>
</protein>
<sequence length="100" mass="11274">MHLCRQILPLWVLNQVEEVSLFTVEDKLTHFVVLFVDSQLFLVKFSLELVDEPFFNLPFGLLEGARCALLHALDGSASSWLSHAAFTRGQPGRQPDSAVY</sequence>
<accession>A0A7S3MJ64</accession>
<evidence type="ECO:0000313" key="1">
    <source>
        <dbReference type="EMBL" id="CAE0305214.1"/>
    </source>
</evidence>
<gene>
    <name evidence="1" type="ORF">FEHR0123_LOCUS118</name>
</gene>
<proteinExistence type="predicted"/>
<reference evidence="1" key="1">
    <citation type="submission" date="2021-01" db="EMBL/GenBank/DDBJ databases">
        <authorList>
            <person name="Corre E."/>
            <person name="Pelletier E."/>
            <person name="Niang G."/>
            <person name="Scheremetjew M."/>
            <person name="Finn R."/>
            <person name="Kale V."/>
            <person name="Holt S."/>
            <person name="Cochrane G."/>
            <person name="Meng A."/>
            <person name="Brown T."/>
            <person name="Cohen L."/>
        </authorList>
    </citation>
    <scope>NUCLEOTIDE SEQUENCE</scope>
    <source>
        <strain evidence="1">Fehren 1</strain>
    </source>
</reference>
<name>A0A7S3MJ64_9SPIT</name>